<evidence type="ECO:0000256" key="2">
    <source>
        <dbReference type="SAM" id="Phobius"/>
    </source>
</evidence>
<accession>A0ABX8ZBB7</accession>
<keyword evidence="2" id="KW-0472">Membrane</keyword>
<name>A0ABX8ZBB7_9NEIS</name>
<evidence type="ECO:0000313" key="4">
    <source>
        <dbReference type="Proteomes" id="UP000825679"/>
    </source>
</evidence>
<evidence type="ECO:0008006" key="5">
    <source>
        <dbReference type="Google" id="ProtNLM"/>
    </source>
</evidence>
<protein>
    <recommendedName>
        <fullName evidence="5">Fimbrial assembly family protein</fullName>
    </recommendedName>
</protein>
<feature type="region of interest" description="Disordered" evidence="1">
    <location>
        <begin position="196"/>
        <end position="216"/>
    </location>
</feature>
<sequence length="216" mass="24013">MKTLQLDFNKQSAVTPWLGLALTVLGIIAVLWVMTQIDVAKEQKNQIELREDEISLRLKQRETKATVERNASPVSAKVEKIRRDQMLSNDIAFELLERVWEQQIAFTRLEIATVERDIKMDLEAKTLNDVLLLVDRLQSQDEVKQVSLARNSVKIGDPQLPAVAAMEIFWHAPASATAKQAPEAIEQQASEATSVAASAVMASKPLSRPKSQGASK</sequence>
<keyword evidence="2" id="KW-1133">Transmembrane helix</keyword>
<proteinExistence type="predicted"/>
<feature type="transmembrane region" description="Helical" evidence="2">
    <location>
        <begin position="14"/>
        <end position="34"/>
    </location>
</feature>
<gene>
    <name evidence="3" type="ORF">K4H28_01715</name>
</gene>
<reference evidence="3 4" key="1">
    <citation type="submission" date="2021-08" db="EMBL/GenBank/DDBJ databases">
        <title>complete genome sequencing of Deefgea sp. D25.</title>
        <authorList>
            <person name="Bae J.-W."/>
            <person name="Gim D.-H."/>
        </authorList>
    </citation>
    <scope>NUCLEOTIDE SEQUENCE [LARGE SCALE GENOMIC DNA]</scope>
    <source>
        <strain evidence="3 4">D25</strain>
    </source>
</reference>
<dbReference type="RefSeq" id="WP_221006545.1">
    <property type="nucleotide sequence ID" value="NZ_CP081150.1"/>
</dbReference>
<organism evidence="3 4">
    <name type="scientific">Deefgea tanakiae</name>
    <dbReference type="NCBI Taxonomy" id="2865840"/>
    <lineage>
        <taxon>Bacteria</taxon>
        <taxon>Pseudomonadati</taxon>
        <taxon>Pseudomonadota</taxon>
        <taxon>Betaproteobacteria</taxon>
        <taxon>Neisseriales</taxon>
        <taxon>Chitinibacteraceae</taxon>
        <taxon>Deefgea</taxon>
    </lineage>
</organism>
<evidence type="ECO:0000313" key="3">
    <source>
        <dbReference type="EMBL" id="QZA78169.1"/>
    </source>
</evidence>
<dbReference type="EMBL" id="CP081150">
    <property type="protein sequence ID" value="QZA78169.1"/>
    <property type="molecule type" value="Genomic_DNA"/>
</dbReference>
<evidence type="ECO:0000256" key="1">
    <source>
        <dbReference type="SAM" id="MobiDB-lite"/>
    </source>
</evidence>
<dbReference type="Proteomes" id="UP000825679">
    <property type="component" value="Chromosome"/>
</dbReference>
<keyword evidence="2" id="KW-0812">Transmembrane</keyword>
<keyword evidence="4" id="KW-1185">Reference proteome</keyword>